<keyword evidence="1" id="KW-0496">Mitochondrion</keyword>
<keyword evidence="1" id="KW-0472">Membrane</keyword>
<keyword evidence="4" id="KW-1185">Reference proteome</keyword>
<evidence type="ECO:0000313" key="4">
    <source>
        <dbReference type="Proteomes" id="UP000031737"/>
    </source>
</evidence>
<name>A0A061J981_TRYRA</name>
<dbReference type="GO" id="GO:0015031">
    <property type="term" value="P:protein transport"/>
    <property type="evidence" value="ECO:0007669"/>
    <property type="project" value="UniProtKB-KW"/>
</dbReference>
<protein>
    <recommendedName>
        <fullName evidence="1">Mitochondrial import inner membrane translocase subunit</fullName>
    </recommendedName>
</protein>
<dbReference type="GO" id="GO:0005743">
    <property type="term" value="C:mitochondrial inner membrane"/>
    <property type="evidence" value="ECO:0007669"/>
    <property type="project" value="UniProtKB-SubCell"/>
</dbReference>
<dbReference type="SUPFAM" id="SSF144122">
    <property type="entry name" value="Tim10-like"/>
    <property type="match status" value="1"/>
</dbReference>
<comment type="subcellular location">
    <subcellularLocation>
        <location evidence="1">Mitochondrion inner membrane</location>
        <topology evidence="1">Peripheral membrane protein</topology>
        <orientation evidence="1">Intermembrane side</orientation>
    </subcellularLocation>
</comment>
<organism evidence="3 4">
    <name type="scientific">Trypanosoma rangeli SC58</name>
    <dbReference type="NCBI Taxonomy" id="429131"/>
    <lineage>
        <taxon>Eukaryota</taxon>
        <taxon>Discoba</taxon>
        <taxon>Euglenozoa</taxon>
        <taxon>Kinetoplastea</taxon>
        <taxon>Metakinetoplastina</taxon>
        <taxon>Trypanosomatida</taxon>
        <taxon>Trypanosomatidae</taxon>
        <taxon>Trypanosoma</taxon>
        <taxon>Herpetosoma</taxon>
    </lineage>
</organism>
<comment type="function">
    <text evidence="1">Mitochondrial intermembrane chaperone that participates in the import and insertion of some multi-pass transmembrane proteins into the mitochondrial inner membrane. Also required for the transfer of beta-barrel precursors from the TOM complex to the sorting and assembly machinery (SAM complex) of the outer membrane. Acts as a chaperone-like protein that protects the hydrophobic precursors from aggregation and guide them through the mitochondrial intermembrane space.</text>
</comment>
<dbReference type="VEuPathDB" id="TriTrypDB:TRSC58_00784"/>
<keyword evidence="1" id="KW-0653">Protein transport</keyword>
<proteinExistence type="inferred from homology"/>
<keyword evidence="1" id="KW-0813">Transport</keyword>
<evidence type="ECO:0000313" key="3">
    <source>
        <dbReference type="EMBL" id="ESL11464.1"/>
    </source>
</evidence>
<dbReference type="Proteomes" id="UP000031737">
    <property type="component" value="Unassembled WGS sequence"/>
</dbReference>
<accession>A0A061J981</accession>
<gene>
    <name evidence="3" type="ORF">TRSC58_00784</name>
</gene>
<comment type="caution">
    <text evidence="3">The sequence shown here is derived from an EMBL/GenBank/DDBJ whole genome shotgun (WGS) entry which is preliminary data.</text>
</comment>
<feature type="domain" description="Tim10-like" evidence="2">
    <location>
        <begin position="6"/>
        <end position="73"/>
    </location>
</feature>
<sequence>MQGQMMLMHAMEQYSMLDLANDLLEKCWDICFDTNLTRHELVEGELPDSKLRKMEACQRKCIARNFEVMKLMNGARELREKEALQGLPPGSLSAE</sequence>
<keyword evidence="1" id="KW-0811">Translocation</keyword>
<keyword evidence="1" id="KW-0143">Chaperone</keyword>
<comment type="domain">
    <text evidence="1">The twin CX3C motif contains 4 conserved Cys residues that form 2 disulfide bonds in the mitochondrial intermembrane space.</text>
</comment>
<keyword evidence="1" id="KW-0999">Mitochondrion inner membrane</keyword>
<comment type="subunit">
    <text evidence="1">Heterohexamer.</text>
</comment>
<dbReference type="Pfam" id="PF02953">
    <property type="entry name" value="zf-Tim10_DDP"/>
    <property type="match status" value="1"/>
</dbReference>
<keyword evidence="1" id="KW-1015">Disulfide bond</keyword>
<reference evidence="3 4" key="1">
    <citation type="submission" date="2013-07" db="EMBL/GenBank/DDBJ databases">
        <authorList>
            <person name="Stoco P.H."/>
            <person name="Wagner G."/>
            <person name="Gerber A."/>
            <person name="Zaha A."/>
            <person name="Thompson C."/>
            <person name="Bartholomeu D.C."/>
            <person name="Luckemeyer D.D."/>
            <person name="Bahia D."/>
            <person name="Loreto E."/>
            <person name="Prestes E.B."/>
            <person name="Lima F.M."/>
            <person name="Rodrigues-Luiz G."/>
            <person name="Vallejo G.A."/>
            <person name="Filho J.F."/>
            <person name="Monteiro K.M."/>
            <person name="Tyler K.M."/>
            <person name="de Almeida L.G."/>
            <person name="Ortiz M.F."/>
            <person name="Siervo M.A."/>
            <person name="de Moraes M.H."/>
            <person name="Cunha O.L."/>
            <person name="Mendonca-Neto R."/>
            <person name="Silva R."/>
            <person name="Teixeira S.M."/>
            <person name="Murta S.M."/>
            <person name="Sincero T.C."/>
            <person name="Mendes T.A."/>
            <person name="Urmenyi T.P."/>
            <person name="Silva V.G."/>
            <person name="da Rocha W.D."/>
            <person name="Andersson B."/>
            <person name="Romanha A.J."/>
            <person name="Steindel M."/>
            <person name="de Vasconcelos A.T."/>
            <person name="Grisard E.C."/>
        </authorList>
    </citation>
    <scope>NUCLEOTIDE SEQUENCE [LARGE SCALE GENOMIC DNA]</scope>
    <source>
        <strain evidence="3 4">SC58</strain>
    </source>
</reference>
<dbReference type="Gene3D" id="1.10.287.810">
    <property type="entry name" value="Mitochondrial import inner membrane translocase subunit tim13 like domains"/>
    <property type="match status" value="1"/>
</dbReference>
<evidence type="ECO:0000256" key="1">
    <source>
        <dbReference type="RuleBase" id="RU367043"/>
    </source>
</evidence>
<dbReference type="InterPro" id="IPR035427">
    <property type="entry name" value="Tim10-like_dom_sf"/>
</dbReference>
<comment type="similarity">
    <text evidence="1">Belongs to the small Tim family.</text>
</comment>
<dbReference type="EMBL" id="AUPL01000784">
    <property type="protein sequence ID" value="ESL11464.1"/>
    <property type="molecule type" value="Genomic_DNA"/>
</dbReference>
<dbReference type="InterPro" id="IPR004217">
    <property type="entry name" value="Tim10-like"/>
</dbReference>
<dbReference type="AlphaFoldDB" id="A0A061J981"/>
<dbReference type="OrthoDB" id="269755at2759"/>
<evidence type="ECO:0000259" key="2">
    <source>
        <dbReference type="Pfam" id="PF02953"/>
    </source>
</evidence>